<dbReference type="Gene3D" id="1.10.510.10">
    <property type="entry name" value="Transferase(Phosphotransferase) domain 1"/>
    <property type="match status" value="1"/>
</dbReference>
<keyword evidence="2" id="KW-0723">Serine/threonine-protein kinase</keyword>
<evidence type="ECO:0000256" key="3">
    <source>
        <dbReference type="ARBA" id="ARBA00022679"/>
    </source>
</evidence>
<dbReference type="EMBL" id="QOIL01000005">
    <property type="protein sequence ID" value="RCG31146.1"/>
    <property type="molecule type" value="Genomic_DNA"/>
</dbReference>
<evidence type="ECO:0000256" key="6">
    <source>
        <dbReference type="ARBA" id="ARBA00022840"/>
    </source>
</evidence>
<keyword evidence="9" id="KW-1185">Reference proteome</keyword>
<dbReference type="GO" id="GO:0004674">
    <property type="term" value="F:protein serine/threonine kinase activity"/>
    <property type="evidence" value="ECO:0007669"/>
    <property type="project" value="UniProtKB-KW"/>
</dbReference>
<protein>
    <recommendedName>
        <fullName evidence="1">non-specific serine/threonine protein kinase</fullName>
        <ecNumber evidence="1">2.7.11.1</ecNumber>
    </recommendedName>
</protein>
<dbReference type="GO" id="GO:0005524">
    <property type="term" value="F:ATP binding"/>
    <property type="evidence" value="ECO:0007669"/>
    <property type="project" value="UniProtKB-KW"/>
</dbReference>
<gene>
    <name evidence="8" type="ORF">DQ384_10385</name>
</gene>
<organism evidence="8 9">
    <name type="scientific">Sphaerisporangium album</name>
    <dbReference type="NCBI Taxonomy" id="509200"/>
    <lineage>
        <taxon>Bacteria</taxon>
        <taxon>Bacillati</taxon>
        <taxon>Actinomycetota</taxon>
        <taxon>Actinomycetes</taxon>
        <taxon>Streptosporangiales</taxon>
        <taxon>Streptosporangiaceae</taxon>
        <taxon>Sphaerisporangium</taxon>
    </lineage>
</organism>
<dbReference type="CDD" id="cd14014">
    <property type="entry name" value="STKc_PknB_like"/>
    <property type="match status" value="1"/>
</dbReference>
<dbReference type="InterPro" id="IPR029030">
    <property type="entry name" value="Caspase-like_dom_sf"/>
</dbReference>
<dbReference type="PANTHER" id="PTHR43289">
    <property type="entry name" value="MITOGEN-ACTIVATED PROTEIN KINASE KINASE KINASE 20-RELATED"/>
    <property type="match status" value="1"/>
</dbReference>
<keyword evidence="3" id="KW-0808">Transferase</keyword>
<dbReference type="PROSITE" id="PS00108">
    <property type="entry name" value="PROTEIN_KINASE_ST"/>
    <property type="match status" value="1"/>
</dbReference>
<dbReference type="SUPFAM" id="SSF56112">
    <property type="entry name" value="Protein kinase-like (PK-like)"/>
    <property type="match status" value="1"/>
</dbReference>
<keyword evidence="4" id="KW-0547">Nucleotide-binding</keyword>
<evidence type="ECO:0000259" key="7">
    <source>
        <dbReference type="PROSITE" id="PS50011"/>
    </source>
</evidence>
<dbReference type="Pfam" id="PF00069">
    <property type="entry name" value="Pkinase"/>
    <property type="match status" value="1"/>
</dbReference>
<evidence type="ECO:0000256" key="1">
    <source>
        <dbReference type="ARBA" id="ARBA00012513"/>
    </source>
</evidence>
<dbReference type="Proteomes" id="UP000253094">
    <property type="component" value="Unassembled WGS sequence"/>
</dbReference>
<evidence type="ECO:0000313" key="9">
    <source>
        <dbReference type="Proteomes" id="UP000253094"/>
    </source>
</evidence>
<dbReference type="PROSITE" id="PS50011">
    <property type="entry name" value="PROTEIN_KINASE_DOM"/>
    <property type="match status" value="1"/>
</dbReference>
<accession>A0A367FL68</accession>
<dbReference type="InterPro" id="IPR011009">
    <property type="entry name" value="Kinase-like_dom_sf"/>
</dbReference>
<evidence type="ECO:0000256" key="5">
    <source>
        <dbReference type="ARBA" id="ARBA00022777"/>
    </source>
</evidence>
<dbReference type="InterPro" id="IPR000719">
    <property type="entry name" value="Prot_kinase_dom"/>
</dbReference>
<proteinExistence type="predicted"/>
<feature type="domain" description="Protein kinase" evidence="7">
    <location>
        <begin position="342"/>
        <end position="611"/>
    </location>
</feature>
<name>A0A367FL68_9ACTN</name>
<evidence type="ECO:0000313" key="8">
    <source>
        <dbReference type="EMBL" id="RCG31146.1"/>
    </source>
</evidence>
<keyword evidence="5" id="KW-0418">Kinase</keyword>
<evidence type="ECO:0000256" key="2">
    <source>
        <dbReference type="ARBA" id="ARBA00022527"/>
    </source>
</evidence>
<dbReference type="AlphaFoldDB" id="A0A367FL68"/>
<dbReference type="Pfam" id="PF00656">
    <property type="entry name" value="Peptidase_C14"/>
    <property type="match status" value="1"/>
</dbReference>
<keyword evidence="6" id="KW-0067">ATP-binding</keyword>
<evidence type="ECO:0000256" key="4">
    <source>
        <dbReference type="ARBA" id="ARBA00022741"/>
    </source>
</evidence>
<dbReference type="EC" id="2.7.11.1" evidence="1"/>
<dbReference type="InterPro" id="IPR011600">
    <property type="entry name" value="Pept_C14_caspase"/>
</dbReference>
<dbReference type="GO" id="GO:0006508">
    <property type="term" value="P:proteolysis"/>
    <property type="evidence" value="ECO:0007669"/>
    <property type="project" value="InterPro"/>
</dbReference>
<dbReference type="SMART" id="SM00220">
    <property type="entry name" value="S_TKc"/>
    <property type="match status" value="1"/>
</dbReference>
<dbReference type="InterPro" id="IPR008271">
    <property type="entry name" value="Ser/Thr_kinase_AS"/>
</dbReference>
<sequence>MGTRLALVAGISAYSGRWTALSSCVNDADQVAEALTLPEYEYQVTRLTDEEVTKAEILRWLIEARTSGAEQILFYFAGHGAATQLGTYLVTYDNSEFDEGVLLSDLIRIADPDAGSRTQVLFLLDCCHSGGAVSGTSSAILRIRSLNNADVSQVVQRMDPSIAVIAACAEDQRAWEVSNLGHGVFTYYLLSALLGDAADHTGSVTAHSIYDVISREMDSRDGHEQVPIFGGRIQGRMVLGQRLTPSLSPPRPEEEYARYEREAQSFLDGYNSFKAQFNLESWRTDGYFSACRKLEDISRWFEKKDQIEGMSTRNLYKRSRETLVRYQAELGMVETGTRLRWGILDEQIGAGGFGKVWKVASGGGNLLAYKLYHAYELHDKEKVRRFRNGYDAMRMLSDPRIVQVYDYSDCPPGFTMDYIDGSNLRELSLANFMDPVDIFAILHQSGEAIEHAHRHEVIHRDIKPENIICSLEEGGDYRPYLTDFDLAWFSTQTQKATKTAMGVVYYAAPEQYIAFDPKIARSKNPTLDVFSFGQLMYFCLTGRDPDPLNIESNSNYLGQILARRCPTKTAAMAIALYKECTQFDSSKRVQNFSHIVGSIGEITQELTHSSTETSISREEYSAELAFQMTRSLRSGEPSTTFVNASGGWQVSMEWKERAHKRSSVPVLSMHIKPTRRMSLENVANERMRTILNRRIDSAISSYAARAQRHPGRRGDFEFFLEWRLDKITRADALVLSDILRSIFSSLDA</sequence>
<dbReference type="PANTHER" id="PTHR43289:SF6">
    <property type="entry name" value="SERINE_THREONINE-PROTEIN KINASE NEKL-3"/>
    <property type="match status" value="1"/>
</dbReference>
<dbReference type="RefSeq" id="WP_114028525.1">
    <property type="nucleotide sequence ID" value="NZ_QOIL01000005.1"/>
</dbReference>
<comment type="caution">
    <text evidence="8">The sequence shown here is derived from an EMBL/GenBank/DDBJ whole genome shotgun (WGS) entry which is preliminary data.</text>
</comment>
<dbReference type="GO" id="GO:0004197">
    <property type="term" value="F:cysteine-type endopeptidase activity"/>
    <property type="evidence" value="ECO:0007669"/>
    <property type="project" value="InterPro"/>
</dbReference>
<dbReference type="SUPFAM" id="SSF52129">
    <property type="entry name" value="Caspase-like"/>
    <property type="match status" value="1"/>
</dbReference>
<dbReference type="Gene3D" id="3.40.50.1460">
    <property type="match status" value="1"/>
</dbReference>
<reference evidence="8 9" key="1">
    <citation type="submission" date="2018-06" db="EMBL/GenBank/DDBJ databases">
        <title>Sphaerisporangium craniellae sp. nov., isolated from a marine sponge in the South China Sea.</title>
        <authorList>
            <person name="Li L."/>
        </authorList>
    </citation>
    <scope>NUCLEOTIDE SEQUENCE [LARGE SCALE GENOMIC DNA]</scope>
    <source>
        <strain evidence="8 9">CCTCC AA 208026</strain>
    </source>
</reference>